<proteinExistence type="predicted"/>
<evidence type="ECO:0000313" key="2">
    <source>
        <dbReference type="EMBL" id="GAA0364267.1"/>
    </source>
</evidence>
<accession>A0ABN0XHI5</accession>
<dbReference type="Pfam" id="PF17676">
    <property type="entry name" value="Peptidase_S66C"/>
    <property type="match status" value="1"/>
</dbReference>
<gene>
    <name evidence="2" type="ORF">GCM10009092_30780</name>
</gene>
<dbReference type="Gene3D" id="3.50.30.60">
    <property type="entry name" value="LD-carboxypeptidase A C-terminal domain-like"/>
    <property type="match status" value="1"/>
</dbReference>
<name>A0ABN0XHI5_9ALTE</name>
<keyword evidence="3" id="KW-1185">Reference proteome</keyword>
<dbReference type="Proteomes" id="UP001501757">
    <property type="component" value="Unassembled WGS sequence"/>
</dbReference>
<organism evidence="2 3">
    <name type="scientific">Bowmanella denitrificans</name>
    <dbReference type="NCBI Taxonomy" id="366582"/>
    <lineage>
        <taxon>Bacteria</taxon>
        <taxon>Pseudomonadati</taxon>
        <taxon>Pseudomonadota</taxon>
        <taxon>Gammaproteobacteria</taxon>
        <taxon>Alteromonadales</taxon>
        <taxon>Alteromonadaceae</taxon>
        <taxon>Bowmanella</taxon>
    </lineage>
</organism>
<dbReference type="InterPro" id="IPR040921">
    <property type="entry name" value="Peptidase_S66C"/>
</dbReference>
<evidence type="ECO:0000313" key="3">
    <source>
        <dbReference type="Proteomes" id="UP001501757"/>
    </source>
</evidence>
<feature type="domain" description="LD-carboxypeptidase C-terminal" evidence="1">
    <location>
        <begin position="13"/>
        <end position="51"/>
    </location>
</feature>
<comment type="caution">
    <text evidence="2">The sequence shown here is derived from an EMBL/GenBank/DDBJ whole genome shotgun (WGS) entry which is preliminary data.</text>
</comment>
<dbReference type="EMBL" id="BAAAEI010000020">
    <property type="protein sequence ID" value="GAA0364267.1"/>
    <property type="molecule type" value="Genomic_DNA"/>
</dbReference>
<evidence type="ECO:0000259" key="1">
    <source>
        <dbReference type="Pfam" id="PF17676"/>
    </source>
</evidence>
<dbReference type="InterPro" id="IPR027461">
    <property type="entry name" value="Carboxypeptidase_A_C_sf"/>
</dbReference>
<dbReference type="SUPFAM" id="SSF141986">
    <property type="entry name" value="LD-carboxypeptidase A C-terminal domain-like"/>
    <property type="match status" value="1"/>
</dbReference>
<reference evidence="2 3" key="1">
    <citation type="journal article" date="2019" name="Int. J. Syst. Evol. Microbiol.">
        <title>The Global Catalogue of Microorganisms (GCM) 10K type strain sequencing project: providing services to taxonomists for standard genome sequencing and annotation.</title>
        <authorList>
            <consortium name="The Broad Institute Genomics Platform"/>
            <consortium name="The Broad Institute Genome Sequencing Center for Infectious Disease"/>
            <person name="Wu L."/>
            <person name="Ma J."/>
        </authorList>
    </citation>
    <scope>NUCLEOTIDE SEQUENCE [LARGE SCALE GENOMIC DNA]</scope>
    <source>
        <strain evidence="2 3">JCM 13378</strain>
    </source>
</reference>
<protein>
    <recommendedName>
        <fullName evidence="1">LD-carboxypeptidase C-terminal domain-containing protein</fullName>
    </recommendedName>
</protein>
<sequence>MGRNAGQRQADFSDKTILAQLFSDAPFPVIYDADIGHLPPNMTLLNGALADIRIDRGQVSITQQLLP</sequence>